<comment type="similarity">
    <text evidence="1 3">Belongs to the sulfotransferase 1 family.</text>
</comment>
<organism evidence="5 6">
    <name type="scientific">Rhododendron griersonianum</name>
    <dbReference type="NCBI Taxonomy" id="479676"/>
    <lineage>
        <taxon>Eukaryota</taxon>
        <taxon>Viridiplantae</taxon>
        <taxon>Streptophyta</taxon>
        <taxon>Embryophyta</taxon>
        <taxon>Tracheophyta</taxon>
        <taxon>Spermatophyta</taxon>
        <taxon>Magnoliopsida</taxon>
        <taxon>eudicotyledons</taxon>
        <taxon>Gunneridae</taxon>
        <taxon>Pentapetalae</taxon>
        <taxon>asterids</taxon>
        <taxon>Ericales</taxon>
        <taxon>Ericaceae</taxon>
        <taxon>Ericoideae</taxon>
        <taxon>Rhodoreae</taxon>
        <taxon>Rhododendron</taxon>
    </lineage>
</organism>
<reference evidence="5" key="1">
    <citation type="submission" date="2020-08" db="EMBL/GenBank/DDBJ databases">
        <title>Plant Genome Project.</title>
        <authorList>
            <person name="Zhang R.-G."/>
        </authorList>
    </citation>
    <scope>NUCLEOTIDE SEQUENCE</scope>
    <source>
        <strain evidence="5">WSP0</strain>
        <tissue evidence="5">Leaf</tissue>
    </source>
</reference>
<name>A0AAV6KH94_9ERIC</name>
<keyword evidence="6" id="KW-1185">Reference proteome</keyword>
<dbReference type="Pfam" id="PF00685">
    <property type="entry name" value="Sulfotransfer_1"/>
    <property type="match status" value="1"/>
</dbReference>
<keyword evidence="2 3" id="KW-0808">Transferase</keyword>
<evidence type="ECO:0000259" key="4">
    <source>
        <dbReference type="Pfam" id="PF00685"/>
    </source>
</evidence>
<protein>
    <recommendedName>
        <fullName evidence="3">Sulfotransferase</fullName>
        <ecNumber evidence="3">2.8.2.-</ecNumber>
    </recommendedName>
</protein>
<dbReference type="SUPFAM" id="SSF52540">
    <property type="entry name" value="P-loop containing nucleoside triphosphate hydrolases"/>
    <property type="match status" value="1"/>
</dbReference>
<evidence type="ECO:0000256" key="1">
    <source>
        <dbReference type="ARBA" id="ARBA00005771"/>
    </source>
</evidence>
<proteinExistence type="inferred from homology"/>
<feature type="domain" description="Sulfotransferase" evidence="4">
    <location>
        <begin position="14"/>
        <end position="149"/>
    </location>
</feature>
<dbReference type="Gene3D" id="3.40.50.300">
    <property type="entry name" value="P-loop containing nucleotide triphosphate hydrolases"/>
    <property type="match status" value="1"/>
</dbReference>
<evidence type="ECO:0000313" key="5">
    <source>
        <dbReference type="EMBL" id="KAG5551903.1"/>
    </source>
</evidence>
<accession>A0AAV6KH94</accession>
<sequence length="150" mass="17610">MAKMRSKDLPPLSLEEAFKLFSKGLFSGYGPFWNHVLGYWNASMECPQRIFFLRYEELKKETLINVMAEFLGQPFSMEEERKRVVEEIIKLCRFKRLSNLEVNKNGSLNAFTKNDMFFRKGEVGDWSNHLTTQMAESLDQITNEKLHGIF</sequence>
<dbReference type="GO" id="GO:0008146">
    <property type="term" value="F:sulfotransferase activity"/>
    <property type="evidence" value="ECO:0007669"/>
    <property type="project" value="InterPro"/>
</dbReference>
<dbReference type="InterPro" id="IPR000863">
    <property type="entry name" value="Sulfotransferase_dom"/>
</dbReference>
<comment type="caution">
    <text evidence="5">The sequence shown here is derived from an EMBL/GenBank/DDBJ whole genome shotgun (WGS) entry which is preliminary data.</text>
</comment>
<dbReference type="EC" id="2.8.2.-" evidence="3"/>
<dbReference type="Proteomes" id="UP000823749">
    <property type="component" value="Chromosome 4"/>
</dbReference>
<evidence type="ECO:0000313" key="6">
    <source>
        <dbReference type="Proteomes" id="UP000823749"/>
    </source>
</evidence>
<evidence type="ECO:0000256" key="3">
    <source>
        <dbReference type="RuleBase" id="RU361155"/>
    </source>
</evidence>
<dbReference type="EMBL" id="JACTNZ010000004">
    <property type="protein sequence ID" value="KAG5551903.1"/>
    <property type="molecule type" value="Genomic_DNA"/>
</dbReference>
<dbReference type="PANTHER" id="PTHR11783">
    <property type="entry name" value="SULFOTRANSFERASE SULT"/>
    <property type="match status" value="1"/>
</dbReference>
<gene>
    <name evidence="5" type="ORF">RHGRI_010122</name>
</gene>
<evidence type="ECO:0000256" key="2">
    <source>
        <dbReference type="ARBA" id="ARBA00022679"/>
    </source>
</evidence>
<dbReference type="InterPro" id="IPR027417">
    <property type="entry name" value="P-loop_NTPase"/>
</dbReference>
<dbReference type="AlphaFoldDB" id="A0AAV6KH94"/>